<organism evidence="1 2">
    <name type="scientific">Variovorax rhizosphaerae</name>
    <dbReference type="NCBI Taxonomy" id="1836200"/>
    <lineage>
        <taxon>Bacteria</taxon>
        <taxon>Pseudomonadati</taxon>
        <taxon>Pseudomonadota</taxon>
        <taxon>Betaproteobacteria</taxon>
        <taxon>Burkholderiales</taxon>
        <taxon>Comamonadaceae</taxon>
        <taxon>Variovorax</taxon>
    </lineage>
</organism>
<dbReference type="EMBL" id="JBBKZT010000064">
    <property type="protein sequence ID" value="MEJ8852746.1"/>
    <property type="molecule type" value="Genomic_DNA"/>
</dbReference>
<protein>
    <recommendedName>
        <fullName evidence="3">Transcriptional regulator</fullName>
    </recommendedName>
</protein>
<evidence type="ECO:0000313" key="1">
    <source>
        <dbReference type="EMBL" id="MEJ8852746.1"/>
    </source>
</evidence>
<reference evidence="1 2" key="1">
    <citation type="submission" date="2024-03" db="EMBL/GenBank/DDBJ databases">
        <title>Novel species of the genus Variovorax.</title>
        <authorList>
            <person name="Liu Q."/>
            <person name="Xin Y.-H."/>
        </authorList>
    </citation>
    <scope>NUCLEOTIDE SEQUENCE [LARGE SCALE GENOMIC DNA]</scope>
    <source>
        <strain evidence="1 2">KACC 18900</strain>
    </source>
</reference>
<dbReference type="RefSeq" id="WP_340348686.1">
    <property type="nucleotide sequence ID" value="NZ_JBBKZT010000064.1"/>
</dbReference>
<keyword evidence="2" id="KW-1185">Reference proteome</keyword>
<proteinExistence type="predicted"/>
<name>A0ABU8WYY5_9BURK</name>
<accession>A0ABU8WYY5</accession>
<comment type="caution">
    <text evidence="1">The sequence shown here is derived from an EMBL/GenBank/DDBJ whole genome shotgun (WGS) entry which is preliminary data.</text>
</comment>
<evidence type="ECO:0008006" key="3">
    <source>
        <dbReference type="Google" id="ProtNLM"/>
    </source>
</evidence>
<evidence type="ECO:0000313" key="2">
    <source>
        <dbReference type="Proteomes" id="UP001385892"/>
    </source>
</evidence>
<gene>
    <name evidence="1" type="ORF">WKW82_39560</name>
</gene>
<dbReference type="Proteomes" id="UP001385892">
    <property type="component" value="Unassembled WGS sequence"/>
</dbReference>
<sequence length="96" mass="10577">MIECRESTAPRASQLSFELDDARRCVILMFDDTPGDSVLKSSLLEAQYEVRGGDYEVVDALHALAEDPKRSPCASPTGDEDIAEQMETLIFIVEPA</sequence>